<dbReference type="eggNOG" id="KOG4391">
    <property type="taxonomic scope" value="Eukaryota"/>
</dbReference>
<sequence length="111" mass="12403">LENPFSSIGGMVRALYPQRWLPYRYLAPLAMGRWDALAAVRGMRLKSLLARLASGALVLLSEKDEAVPTYSLGLPTGDYPGPAVTEDSCRQLVIRGALHEHTWLHRQWAME</sequence>
<dbReference type="AlphaFoldDB" id="S8G559"/>
<proteinExistence type="predicted"/>
<dbReference type="OrthoDB" id="10249433at2759"/>
<protein>
    <submittedName>
        <fullName evidence="1">Uncharacterized protein</fullName>
    </submittedName>
</protein>
<evidence type="ECO:0000313" key="1">
    <source>
        <dbReference type="EMBL" id="EPT05370.1"/>
    </source>
</evidence>
<keyword evidence="2" id="KW-1185">Reference proteome</keyword>
<feature type="non-terminal residue" evidence="1">
    <location>
        <position position="1"/>
    </location>
</feature>
<feature type="non-terminal residue" evidence="1">
    <location>
        <position position="111"/>
    </location>
</feature>
<reference evidence="1 2" key="1">
    <citation type="journal article" date="2012" name="Science">
        <title>The Paleozoic origin of enzymatic lignin decomposition reconstructed from 31 fungal genomes.</title>
        <authorList>
            <person name="Floudas D."/>
            <person name="Binder M."/>
            <person name="Riley R."/>
            <person name="Barry K."/>
            <person name="Blanchette R.A."/>
            <person name="Henrissat B."/>
            <person name="Martinez A.T."/>
            <person name="Otillar R."/>
            <person name="Spatafora J.W."/>
            <person name="Yadav J.S."/>
            <person name="Aerts A."/>
            <person name="Benoit I."/>
            <person name="Boyd A."/>
            <person name="Carlson A."/>
            <person name="Copeland A."/>
            <person name="Coutinho P.M."/>
            <person name="de Vries R.P."/>
            <person name="Ferreira P."/>
            <person name="Findley K."/>
            <person name="Foster B."/>
            <person name="Gaskell J."/>
            <person name="Glotzer D."/>
            <person name="Gorecki P."/>
            <person name="Heitman J."/>
            <person name="Hesse C."/>
            <person name="Hori C."/>
            <person name="Igarashi K."/>
            <person name="Jurgens J.A."/>
            <person name="Kallen N."/>
            <person name="Kersten P."/>
            <person name="Kohler A."/>
            <person name="Kuees U."/>
            <person name="Kumar T.K.A."/>
            <person name="Kuo A."/>
            <person name="LaButti K."/>
            <person name="Larrondo L.F."/>
            <person name="Lindquist E."/>
            <person name="Ling A."/>
            <person name="Lombard V."/>
            <person name="Lucas S."/>
            <person name="Lundell T."/>
            <person name="Martin R."/>
            <person name="McLaughlin D.J."/>
            <person name="Morgenstern I."/>
            <person name="Morin E."/>
            <person name="Murat C."/>
            <person name="Nagy L.G."/>
            <person name="Nolan M."/>
            <person name="Ohm R.A."/>
            <person name="Patyshakuliyeva A."/>
            <person name="Rokas A."/>
            <person name="Ruiz-Duenas F.J."/>
            <person name="Sabat G."/>
            <person name="Salamov A."/>
            <person name="Samejima M."/>
            <person name="Schmutz J."/>
            <person name="Slot J.C."/>
            <person name="St John F."/>
            <person name="Stenlid J."/>
            <person name="Sun H."/>
            <person name="Sun S."/>
            <person name="Syed K."/>
            <person name="Tsang A."/>
            <person name="Wiebenga A."/>
            <person name="Young D."/>
            <person name="Pisabarro A."/>
            <person name="Eastwood D.C."/>
            <person name="Martin F."/>
            <person name="Cullen D."/>
            <person name="Grigoriev I.V."/>
            <person name="Hibbett D.S."/>
        </authorList>
    </citation>
    <scope>NUCLEOTIDE SEQUENCE</scope>
    <source>
        <strain evidence="2">FP-58527</strain>
    </source>
</reference>
<dbReference type="EMBL" id="KE504124">
    <property type="protein sequence ID" value="EPT05370.1"/>
    <property type="molecule type" value="Genomic_DNA"/>
</dbReference>
<dbReference type="Proteomes" id="UP000015241">
    <property type="component" value="Unassembled WGS sequence"/>
</dbReference>
<organism evidence="1 2">
    <name type="scientific">Fomitopsis schrenkii</name>
    <name type="common">Brown rot fungus</name>
    <dbReference type="NCBI Taxonomy" id="2126942"/>
    <lineage>
        <taxon>Eukaryota</taxon>
        <taxon>Fungi</taxon>
        <taxon>Dikarya</taxon>
        <taxon>Basidiomycota</taxon>
        <taxon>Agaricomycotina</taxon>
        <taxon>Agaricomycetes</taxon>
        <taxon>Polyporales</taxon>
        <taxon>Fomitopsis</taxon>
    </lineage>
</organism>
<accession>S8G559</accession>
<evidence type="ECO:0000313" key="2">
    <source>
        <dbReference type="Proteomes" id="UP000015241"/>
    </source>
</evidence>
<gene>
    <name evidence="1" type="ORF">FOMPIDRAFT_1082587</name>
</gene>
<dbReference type="InParanoid" id="S8G559"/>
<dbReference type="STRING" id="743788.S8G559"/>
<dbReference type="HOGENOM" id="CLU_1939424_0_0_1"/>
<name>S8G559_FOMSC</name>